<evidence type="ECO:0000313" key="4">
    <source>
        <dbReference type="Proteomes" id="UP000271548"/>
    </source>
</evidence>
<dbReference type="InterPro" id="IPR010640">
    <property type="entry name" value="Low_temperature_requirement_A"/>
</dbReference>
<keyword evidence="2" id="KW-0812">Transmembrane</keyword>
<evidence type="ECO:0000256" key="2">
    <source>
        <dbReference type="SAM" id="Phobius"/>
    </source>
</evidence>
<keyword evidence="2" id="KW-0472">Membrane</keyword>
<feature type="transmembrane region" description="Helical" evidence="2">
    <location>
        <begin position="175"/>
        <end position="193"/>
    </location>
</feature>
<dbReference type="PANTHER" id="PTHR36840">
    <property type="entry name" value="BLL5714 PROTEIN"/>
    <property type="match status" value="1"/>
</dbReference>
<protein>
    <submittedName>
        <fullName evidence="3">Low temperature requirement protein A</fullName>
    </submittedName>
</protein>
<feature type="transmembrane region" description="Helical" evidence="2">
    <location>
        <begin position="271"/>
        <end position="288"/>
    </location>
</feature>
<dbReference type="EMBL" id="RAZS01000002">
    <property type="protein sequence ID" value="RKN22236.1"/>
    <property type="molecule type" value="Genomic_DNA"/>
</dbReference>
<feature type="transmembrane region" description="Helical" evidence="2">
    <location>
        <begin position="117"/>
        <end position="138"/>
    </location>
</feature>
<feature type="transmembrane region" description="Helical" evidence="2">
    <location>
        <begin position="51"/>
        <end position="69"/>
    </location>
</feature>
<keyword evidence="4" id="KW-1185">Reference proteome</keyword>
<feature type="transmembrane region" description="Helical" evidence="2">
    <location>
        <begin position="342"/>
        <end position="361"/>
    </location>
</feature>
<dbReference type="PANTHER" id="PTHR36840:SF1">
    <property type="entry name" value="BLL5714 PROTEIN"/>
    <property type="match status" value="1"/>
</dbReference>
<evidence type="ECO:0000256" key="1">
    <source>
        <dbReference type="SAM" id="MobiDB-lite"/>
    </source>
</evidence>
<feature type="transmembrane region" description="Helical" evidence="2">
    <location>
        <begin position="81"/>
        <end position="105"/>
    </location>
</feature>
<reference evidence="3 4" key="1">
    <citation type="submission" date="2018-09" db="EMBL/GenBank/DDBJ databases">
        <title>Micromonospora sp. nov. MS1-9, isolated from a root of Musa sp.</title>
        <authorList>
            <person name="Kuncharoen N."/>
            <person name="Kudo T."/>
            <person name="Ohkuma M."/>
            <person name="Yuki M."/>
            <person name="Tanasupawat S."/>
        </authorList>
    </citation>
    <scope>NUCLEOTIDE SEQUENCE [LARGE SCALE GENOMIC DNA]</scope>
    <source>
        <strain evidence="3 4">NGC1-4</strain>
    </source>
</reference>
<comment type="caution">
    <text evidence="3">The sequence shown here is derived from an EMBL/GenBank/DDBJ whole genome shotgun (WGS) entry which is preliminary data.</text>
</comment>
<gene>
    <name evidence="3" type="ORF">D7147_05940</name>
</gene>
<feature type="compositionally biased region" description="Polar residues" evidence="1">
    <location>
        <begin position="406"/>
        <end position="415"/>
    </location>
</feature>
<feature type="transmembrane region" description="Helical" evidence="2">
    <location>
        <begin position="241"/>
        <end position="259"/>
    </location>
</feature>
<feature type="transmembrane region" description="Helical" evidence="2">
    <location>
        <begin position="144"/>
        <end position="163"/>
    </location>
</feature>
<proteinExistence type="predicted"/>
<keyword evidence="2" id="KW-1133">Transmembrane helix</keyword>
<sequence length="506" mass="54740">MVTARAANSLEGQITDAGRGLREHPRLQAAVTGTGESRLVRGEASSQRATFLELFFDLVFVFALTRVSQRLITELDAGRPGLLFGLGQTILLLLGIWLVWSFTALTTSRLDPDRPPLQIVVVFSMLGALVMVIAMPEAFEERGLLFAGAYVAIQVGRPLFLRLLNAAEAVISNRLIFWLGLSAVPWLLGAFVGPPWARAALWTLAIVLDYTGLVSGWPTPRLGRWRLPGRSLAGEHLAERYQQFLLITLGESILVFGTTFSGTRLDLDRSVAFLLSFLTTVLLWRAYFHRAGRLLAAAMTNARRPDALGLALSHTHLVMVAAIVLTSVGYELFIEHPRGEVPLVWLAAILGGPMLFLAGTARSCTSCSAGSPGPGSADWSPWDSWCRPRSTSHRSRSEPWPPRCWQPSSVSTPSCTEAGRPDHRHPRPGNRPGRGRASSAGSFPRYRNAAQCSGLEAGGAGPCWEGRQGSSSALTGTVLLLDVLLHDGQRCAADGPCEVGARPQLV</sequence>
<dbReference type="RefSeq" id="WP_120674418.1">
    <property type="nucleotide sequence ID" value="NZ_RAZS01000002.1"/>
</dbReference>
<name>A0ABX9REV3_9ACTN</name>
<feature type="transmembrane region" description="Helical" evidence="2">
    <location>
        <begin position="199"/>
        <end position="220"/>
    </location>
</feature>
<dbReference type="Pfam" id="PF06772">
    <property type="entry name" value="LtrA"/>
    <property type="match status" value="1"/>
</dbReference>
<dbReference type="Proteomes" id="UP000271548">
    <property type="component" value="Unassembled WGS sequence"/>
</dbReference>
<organism evidence="3 4">
    <name type="scientific">Micromonospora musae</name>
    <dbReference type="NCBI Taxonomy" id="1894970"/>
    <lineage>
        <taxon>Bacteria</taxon>
        <taxon>Bacillati</taxon>
        <taxon>Actinomycetota</taxon>
        <taxon>Actinomycetes</taxon>
        <taxon>Micromonosporales</taxon>
        <taxon>Micromonosporaceae</taxon>
        <taxon>Micromonospora</taxon>
    </lineage>
</organism>
<accession>A0ABX9REV3</accession>
<feature type="transmembrane region" description="Helical" evidence="2">
    <location>
        <begin position="308"/>
        <end position="330"/>
    </location>
</feature>
<feature type="region of interest" description="Disordered" evidence="1">
    <location>
        <begin position="390"/>
        <end position="442"/>
    </location>
</feature>
<evidence type="ECO:0000313" key="3">
    <source>
        <dbReference type="EMBL" id="RKN22236.1"/>
    </source>
</evidence>